<keyword evidence="4" id="KW-0156">Chromatin regulator</keyword>
<dbReference type="InterPro" id="IPR008676">
    <property type="entry name" value="MRG"/>
</dbReference>
<dbReference type="CDD" id="cd18983">
    <property type="entry name" value="CBD_MSL3_like"/>
    <property type="match status" value="1"/>
</dbReference>
<comment type="caution">
    <text evidence="10">The sequence shown here is derived from an EMBL/GenBank/DDBJ whole genome shotgun (WGS) entry which is preliminary data.</text>
</comment>
<dbReference type="GO" id="GO:0032221">
    <property type="term" value="C:Rpd3S complex"/>
    <property type="evidence" value="ECO:0007669"/>
    <property type="project" value="TreeGrafter"/>
</dbReference>
<reference evidence="10" key="1">
    <citation type="submission" date="2021-02" db="EMBL/GenBank/DDBJ databases">
        <authorList>
            <person name="Nieuwenhuis M."/>
            <person name="Van De Peppel L.J.J."/>
        </authorList>
    </citation>
    <scope>NUCLEOTIDE SEQUENCE</scope>
    <source>
        <strain evidence="10">D49</strain>
    </source>
</reference>
<dbReference type="SMART" id="SM00298">
    <property type="entry name" value="CHROMO"/>
    <property type="match status" value="1"/>
</dbReference>
<evidence type="ECO:0000256" key="5">
    <source>
        <dbReference type="ARBA" id="ARBA00023015"/>
    </source>
</evidence>
<proteinExistence type="inferred from homology"/>
<reference evidence="10" key="2">
    <citation type="submission" date="2021-10" db="EMBL/GenBank/DDBJ databases">
        <title>Phylogenomics reveals ancestral predisposition of the termite-cultivated fungus Termitomyces towards a domesticated lifestyle.</title>
        <authorList>
            <person name="Auxier B."/>
            <person name="Grum-Grzhimaylo A."/>
            <person name="Cardenas M.E."/>
            <person name="Lodge J.D."/>
            <person name="Laessoe T."/>
            <person name="Pedersen O."/>
            <person name="Smith M.E."/>
            <person name="Kuyper T.W."/>
            <person name="Franco-Molano E.A."/>
            <person name="Baroni T.J."/>
            <person name="Aanen D.K."/>
        </authorList>
    </citation>
    <scope>NUCLEOTIDE SEQUENCE</scope>
    <source>
        <strain evidence="10">D49</strain>
    </source>
</reference>
<organism evidence="10 11">
    <name type="scientific">Sphagnurus paluster</name>
    <dbReference type="NCBI Taxonomy" id="117069"/>
    <lineage>
        <taxon>Eukaryota</taxon>
        <taxon>Fungi</taxon>
        <taxon>Dikarya</taxon>
        <taxon>Basidiomycota</taxon>
        <taxon>Agaricomycotina</taxon>
        <taxon>Agaricomycetes</taxon>
        <taxon>Agaricomycetidae</taxon>
        <taxon>Agaricales</taxon>
        <taxon>Tricholomatineae</taxon>
        <taxon>Lyophyllaceae</taxon>
        <taxon>Sphagnurus</taxon>
    </lineage>
</organism>
<dbReference type="PANTHER" id="PTHR10880:SF15">
    <property type="entry name" value="MSL COMPLEX SUBUNIT 3"/>
    <property type="match status" value="1"/>
</dbReference>
<feature type="region of interest" description="Disordered" evidence="8">
    <location>
        <begin position="83"/>
        <end position="141"/>
    </location>
</feature>
<dbReference type="PANTHER" id="PTHR10880">
    <property type="entry name" value="MORTALITY FACTOR 4-LIKE PROTEIN"/>
    <property type="match status" value="1"/>
</dbReference>
<dbReference type="EMBL" id="JABCKI010006589">
    <property type="protein sequence ID" value="KAG5634164.1"/>
    <property type="molecule type" value="Genomic_DNA"/>
</dbReference>
<sequence>MSTSSSTTINFTPNERVLCYHGPLIYEAKVLQVENYTEATTTTGSVGPHYFVHYRGWKQSWDEWVPHSRLLKHNEASLELQKQLQKTHVAPATAAASSSRGPKAGVKDGGASTRAGARKDGTRGTKRGREEDDSSKKPEMKLNLPEVLKVQLVDDWEAVTKNNQVVSLPRDPTVVGILEEFSAYVLEKKPAGLRDPELLIPTIISGLTVYFDRSLGANLLYRFERPQFAEMRRLHKTGQHVVPGQEKEPSAVYGAEHLLRMLVSLPGMISSSNLDPESVALVRDYVNELLEWMVRERARIFLTVYDTTSLQYQNVSRS</sequence>
<dbReference type="GO" id="GO:0006355">
    <property type="term" value="P:regulation of DNA-templated transcription"/>
    <property type="evidence" value="ECO:0007669"/>
    <property type="project" value="InterPro"/>
</dbReference>
<dbReference type="Pfam" id="PF22732">
    <property type="entry name" value="MSL3_chromo-like"/>
    <property type="match status" value="1"/>
</dbReference>
<keyword evidence="6" id="KW-0804">Transcription</keyword>
<evidence type="ECO:0000313" key="10">
    <source>
        <dbReference type="EMBL" id="KAG5634164.1"/>
    </source>
</evidence>
<evidence type="ECO:0000256" key="4">
    <source>
        <dbReference type="ARBA" id="ARBA00022853"/>
    </source>
</evidence>
<evidence type="ECO:0000259" key="9">
    <source>
        <dbReference type="SMART" id="SM00298"/>
    </source>
</evidence>
<dbReference type="GO" id="GO:0035267">
    <property type="term" value="C:NuA4 histone acetyltransferase complex"/>
    <property type="evidence" value="ECO:0007669"/>
    <property type="project" value="TreeGrafter"/>
</dbReference>
<keyword evidence="5" id="KW-0805">Transcription regulation</keyword>
<dbReference type="PROSITE" id="PS51640">
    <property type="entry name" value="MRG"/>
    <property type="match status" value="1"/>
</dbReference>
<dbReference type="SUPFAM" id="SSF54160">
    <property type="entry name" value="Chromo domain-like"/>
    <property type="match status" value="1"/>
</dbReference>
<dbReference type="Gene3D" id="1.10.274.30">
    <property type="entry name" value="MRG domain"/>
    <property type="match status" value="1"/>
</dbReference>
<comment type="similarity">
    <text evidence="2">Belongs to the MRG family.</text>
</comment>
<keyword evidence="7" id="KW-0539">Nucleus</keyword>
<evidence type="ECO:0000256" key="8">
    <source>
        <dbReference type="SAM" id="MobiDB-lite"/>
    </source>
</evidence>
<protein>
    <recommendedName>
        <fullName evidence="3">Chromatin modification-related protein EAF3</fullName>
    </recommendedName>
</protein>
<dbReference type="InterPro" id="IPR038217">
    <property type="entry name" value="MRG_C_sf"/>
</dbReference>
<feature type="domain" description="Chromo" evidence="9">
    <location>
        <begin position="25"/>
        <end position="86"/>
    </location>
</feature>
<accession>A0A9P7FLX4</accession>
<feature type="compositionally biased region" description="Basic and acidic residues" evidence="8">
    <location>
        <begin position="117"/>
        <end position="140"/>
    </location>
</feature>
<dbReference type="InterPro" id="IPR053820">
    <property type="entry name" value="MSL3_chromo-like"/>
</dbReference>
<evidence type="ECO:0000313" key="11">
    <source>
        <dbReference type="Proteomes" id="UP000717328"/>
    </source>
</evidence>
<dbReference type="GO" id="GO:0006338">
    <property type="term" value="P:chromatin remodeling"/>
    <property type="evidence" value="ECO:0007669"/>
    <property type="project" value="UniProtKB-ARBA"/>
</dbReference>
<dbReference type="Proteomes" id="UP000717328">
    <property type="component" value="Unassembled WGS sequence"/>
</dbReference>
<evidence type="ECO:0000256" key="7">
    <source>
        <dbReference type="ARBA" id="ARBA00023242"/>
    </source>
</evidence>
<dbReference type="Gene3D" id="2.30.30.140">
    <property type="match status" value="1"/>
</dbReference>
<dbReference type="OrthoDB" id="124855at2759"/>
<evidence type="ECO:0000256" key="3">
    <source>
        <dbReference type="ARBA" id="ARBA00018505"/>
    </source>
</evidence>
<name>A0A9P7FLX4_9AGAR</name>
<evidence type="ECO:0000256" key="2">
    <source>
        <dbReference type="ARBA" id="ARBA00009093"/>
    </source>
</evidence>
<comment type="subcellular location">
    <subcellularLocation>
        <location evidence="1">Nucleus</location>
    </subcellularLocation>
</comment>
<dbReference type="PIRSF" id="PIRSF038133">
    <property type="entry name" value="HAT_Nua4_EAF3/MRG15"/>
    <property type="match status" value="1"/>
</dbReference>
<evidence type="ECO:0000256" key="6">
    <source>
        <dbReference type="ARBA" id="ARBA00023163"/>
    </source>
</evidence>
<dbReference type="Pfam" id="PF05712">
    <property type="entry name" value="MRG"/>
    <property type="match status" value="1"/>
</dbReference>
<dbReference type="InterPro" id="IPR026541">
    <property type="entry name" value="MRG_dom"/>
</dbReference>
<evidence type="ECO:0000256" key="1">
    <source>
        <dbReference type="ARBA" id="ARBA00004123"/>
    </source>
</evidence>
<dbReference type="AlphaFoldDB" id="A0A9P7FLX4"/>
<keyword evidence="11" id="KW-1185">Reference proteome</keyword>
<dbReference type="InterPro" id="IPR016197">
    <property type="entry name" value="Chromo-like_dom_sf"/>
</dbReference>
<dbReference type="InterPro" id="IPR000953">
    <property type="entry name" value="Chromo/chromo_shadow_dom"/>
</dbReference>
<gene>
    <name evidence="10" type="ORF">H0H81_003101</name>
</gene>